<comment type="caution">
    <text evidence="3">The sequence shown here is derived from an EMBL/GenBank/DDBJ whole genome shotgun (WGS) entry which is preliminary data.</text>
</comment>
<dbReference type="AlphaFoldDB" id="A0A843VGK0"/>
<feature type="coiled-coil region" evidence="1">
    <location>
        <begin position="117"/>
        <end position="144"/>
    </location>
</feature>
<gene>
    <name evidence="3" type="ORF">Taro_030531</name>
</gene>
<evidence type="ECO:0000313" key="3">
    <source>
        <dbReference type="EMBL" id="MQL97832.1"/>
    </source>
</evidence>
<protein>
    <submittedName>
        <fullName evidence="3">Uncharacterized protein</fullName>
    </submittedName>
</protein>
<dbReference type="Proteomes" id="UP000652761">
    <property type="component" value="Unassembled WGS sequence"/>
</dbReference>
<sequence>MTSGLPSAKLTNDKKRPFNITEGPSQERKLKAVVPSTPAKGNCKHYDKLGHTTDECWRKVGACLCCGSREHRIPECPLLKENERRPNVRPRKRLTLKRTGMIKSEVKSTLDARDGLIDTLRAQLAGTEAQLMEAREAVATLRAAQATLELADAAGASTIRNVPDPKVASLREQLVSAVARAETVEHDLAAQPGELQSAITQVALTGAEVTELTHQLSELHTQVSQHEADVTSSLLWVSHLRLRSRRFHPSPTEGGGGERRILNNDAPTAPVVT</sequence>
<keyword evidence="4" id="KW-1185">Reference proteome</keyword>
<dbReference type="OrthoDB" id="7608935at2759"/>
<evidence type="ECO:0000256" key="1">
    <source>
        <dbReference type="SAM" id="Coils"/>
    </source>
</evidence>
<organism evidence="3 4">
    <name type="scientific">Colocasia esculenta</name>
    <name type="common">Wild taro</name>
    <name type="synonym">Arum esculentum</name>
    <dbReference type="NCBI Taxonomy" id="4460"/>
    <lineage>
        <taxon>Eukaryota</taxon>
        <taxon>Viridiplantae</taxon>
        <taxon>Streptophyta</taxon>
        <taxon>Embryophyta</taxon>
        <taxon>Tracheophyta</taxon>
        <taxon>Spermatophyta</taxon>
        <taxon>Magnoliopsida</taxon>
        <taxon>Liliopsida</taxon>
        <taxon>Araceae</taxon>
        <taxon>Aroideae</taxon>
        <taxon>Colocasieae</taxon>
        <taxon>Colocasia</taxon>
    </lineage>
</organism>
<evidence type="ECO:0000313" key="4">
    <source>
        <dbReference type="Proteomes" id="UP000652761"/>
    </source>
</evidence>
<feature type="region of interest" description="Disordered" evidence="2">
    <location>
        <begin position="247"/>
        <end position="273"/>
    </location>
</feature>
<proteinExistence type="predicted"/>
<dbReference type="EMBL" id="NMUH01002104">
    <property type="protein sequence ID" value="MQL97832.1"/>
    <property type="molecule type" value="Genomic_DNA"/>
</dbReference>
<accession>A0A843VGK0</accession>
<name>A0A843VGK0_COLES</name>
<reference evidence="3" key="1">
    <citation type="submission" date="2017-07" db="EMBL/GenBank/DDBJ databases">
        <title>Taro Niue Genome Assembly and Annotation.</title>
        <authorList>
            <person name="Atibalentja N."/>
            <person name="Keating K."/>
            <person name="Fields C.J."/>
        </authorList>
    </citation>
    <scope>NUCLEOTIDE SEQUENCE</scope>
    <source>
        <strain evidence="3">Niue_2</strain>
        <tissue evidence="3">Leaf</tissue>
    </source>
</reference>
<keyword evidence="1" id="KW-0175">Coiled coil</keyword>
<feature type="region of interest" description="Disordered" evidence="2">
    <location>
        <begin position="1"/>
        <end position="28"/>
    </location>
</feature>
<evidence type="ECO:0000256" key="2">
    <source>
        <dbReference type="SAM" id="MobiDB-lite"/>
    </source>
</evidence>